<evidence type="ECO:0008006" key="15">
    <source>
        <dbReference type="Google" id="ProtNLM"/>
    </source>
</evidence>
<gene>
    <name evidence="13" type="ORF">FJTKL_08511</name>
</gene>
<dbReference type="Pfam" id="PF16197">
    <property type="entry name" value="KAsynt_C_assoc"/>
    <property type="match status" value="1"/>
</dbReference>
<dbReference type="EMBL" id="JBAWTH010000033">
    <property type="protein sequence ID" value="KAL2284962.1"/>
    <property type="molecule type" value="Genomic_DNA"/>
</dbReference>
<evidence type="ECO:0000313" key="14">
    <source>
        <dbReference type="Proteomes" id="UP001600888"/>
    </source>
</evidence>
<protein>
    <recommendedName>
        <fullName evidence="15">Carrier domain-containing protein</fullName>
    </recommendedName>
</protein>
<dbReference type="InterPro" id="IPR049900">
    <property type="entry name" value="PKS_mFAS_DH"/>
</dbReference>
<dbReference type="SMART" id="SM00825">
    <property type="entry name" value="PKS_KS"/>
    <property type="match status" value="1"/>
</dbReference>
<dbReference type="Gene3D" id="3.40.50.720">
    <property type="entry name" value="NAD(P)-binding Rossmann-like Domain"/>
    <property type="match status" value="2"/>
</dbReference>
<dbReference type="Pfam" id="PF08659">
    <property type="entry name" value="KR"/>
    <property type="match status" value="1"/>
</dbReference>
<sequence length="2546" mass="278469">MACSMDDLSTNPSHITNGKLQNGSKCDADFPAVVTNGCSQEPQRSYVEDGKTPCRRQEDRQFSPVAVCGMACRLPGGISSPPELWDFLMAKQDARTRVPPTRFNIDAYHTTVKKPGMTVAEHGYFLDETNDLGALDTSFFSMPKVEVERLDPQQRLLLEVSREALEDAGEVNWRGRDIGAYVGSFAQDWYDLTFSEPQRYGMYQVSGTHDFMLANRLSYELDLHGPSVTVRTACSAGLTGLNEACLAIARGDCESALVCGSNLVMSPTTILAESEQGVLNAEASCNTFSASANGYTRGEAIVSVFIKPLSVAERDGSPIRAVISGAAVNCDGKTHGITQPSSDAQEALIRRAYEVAGLSTFSRTGFVECHGTGTKVGDPIEMEAVGRVFGTRPTPTYIGSVKANLGHSEGASGLTSLLKVILALENRTIPPQIKAWPLNPEIPFARDGLVVPSEPTPWPRGCDELASINSFGVGGSNAHVIVESAAAYNVSREETAPRRSTADENAPQLLLFSANKPDSLKRMTAQYQQFLEQPDISFSDVAYTLAMRREHLPFRSFSVASRSKPGTPALPRSGKPDQNPYLVMMFTGQGAQWPQMGRQLLRSNPSFQHAIRGLDKHLQDITGGGSPGWKIEAELLKPPRTSRVNEAEFSQTLCTAIQIALVDSFAAVGIEPAAVVGHSSGEIAAAYASGMLTARDAIAIAFLRGAAATLQTNKGSMAAVGLGWDEVTNYLVPGVVLACDNSPRSVTISGDAEPLQKVVAAITHAQPDIPVTVLKVDKAYHSHHMVEFGERYFQTMVDCNITTTAPSKLFFSSVLGHLFQPGKDTTQGLGPKYWRQNLESPVLFREALLDLLKHPASTNPVFLEIGPHSALAGPLRQTLTKAGSQAPYVTALIRRSNSVEDFLSAVGQLYTLHVDMDLTSLVQGGSCVADMPRYPWDHSHSYWHETRVTKERRLRQYPYHDLLGAKVAESTDLEPIWRNVFHLDNAPWVRDHKVNGTIVFPFAGYVDMAAEAIRQVTGFQEGVSLRQVSVNAALLVPESSPLELVTALRPHRLTESTDSQWWEFTISSHNGHTWTKHCTGQCASTDDSLHVRHDNLSFDLPRRVDAKKTYEASRRGGLDYGPNFRVFEHALTSTSSPHRGAAFVQNRWRNEDSAYRPHPIVLDAFFQLLTITAVDGLAHEGHKFVPTKVGSIIMTRPSTDAFAVLTVADDVEKGIVGSGNVLDDASHTPIITLSDVHLDHLSADEKQKEQVQITARSEWVPHIDFQPVHALLEPVNELSTATLEPALDEIVDIAAELSLRSLGDARPQSSHMEHYGKLLMNMSSQALKSQDESTLKHQMSSIARSVGEPSGVRVVEAISSVCENTKALMLGELTTSDLPGWDDSLATIHELLRGFDCSKFLATLAHTKPNLRVLELDASGSATPGYLRQLRREDGQALYSCYMATSSSTQTVTKLQDQFKGTTNFEATLFNTNLDPSSQGLAGRHFDLIIADEIHRSPMLEHSLANIRKLLAPDGQLLLQTPRPGLKWLQYVFGTQAWWWCGVDDGRPNEPFVSEERWASLLNTAGFQSAPTLTSDSCGHPSFSSVIVARAEQLSAPTKQVTLICSDKLDGPSDFASQLEAGGFTVSCRSVTESCPEAQSDIIFLEQAPPLFKGMDACLFEWIKALAEEASRTGVGLFWVTKESSVCCAQPEYGSVVGLTRALRQEMSVDFAICEVDDMAQSAGLVLQAFTKFHDRQREADTEMGPDFEYSIHDKVTRVHRIFPFQMDSDVTHTGRDEEAVLQIGRPGRLETLHWSAMLAPSLQAKEVEIEVHATGLNFRDVLLAMGLVQGPQSSFGLEIAGIVRRIGTDVTSVRVGDRVVATCRHGFATVDVVIEETCEKLPDELNFRDAVTMPVAFTTAIYSLIDIGNLSKGQSILIHSGAGGVGLAAIQVANMLGAEIYTTVSSEEKVKYLMETFGIARNRIFNSRNASFADDLLRETGGRGADLVLNSLGGELLHTTWRRCVAKWGTMVEIGKRDLIEVGKLDMDVFLANRSYRCVDMFEMGIERPDITKRQVFAATMVFWATPCPRMCFQLDADFRSSLQRSLRAMMEYYRHGLIKPIRLAEVIKAADVVESFRYMQRGQHIGKVVIEIRDDEGCLQMGDFKSMPVKKAVSLNGNGSYLIVGGLGGLGKAVSVWLAQHGARHLAFLSRSAGRGEHDQEFAREIESMGCSVQFIRGSVLDLGDVEQAISKAKARGPLKGVIQMSMVLRDQAFRSMTFEEWDAARRPKIQGTWNLHHASVASKADLDFFLLFSSVSGVLGQPGQANYASANSFLDAFVQYRKGMGLPCTAIDLGAVEDAGYLTENQDLLRKMQGMGWRPVREVELLEAMDLALSPSASTTSKPDGIIADKNRFLLGIAPSIPLSSPNASTRLRRDIRLAVYHNDRKSDTGGNSKSGGSALAGFLARARADPKTVLGRDAEQAANLLAFEIGERLLALLLRSDEEVVISKSLTELGLDSLVAIELRAWWKGALGFDVTVLEILGMGTLEALGRKAVERLRALYE</sequence>
<dbReference type="InterPro" id="IPR036736">
    <property type="entry name" value="ACP-like_sf"/>
</dbReference>
<dbReference type="CDD" id="cd05274">
    <property type="entry name" value="KR_FAS_SDR_x"/>
    <property type="match status" value="1"/>
</dbReference>
<keyword evidence="7" id="KW-0012">Acyltransferase</keyword>
<keyword evidence="14" id="KW-1185">Reference proteome</keyword>
<dbReference type="Pfam" id="PF21089">
    <property type="entry name" value="PKS_DH_N"/>
    <property type="match status" value="1"/>
</dbReference>
<dbReference type="Pfam" id="PF00698">
    <property type="entry name" value="Acyl_transf_1"/>
    <property type="match status" value="1"/>
</dbReference>
<dbReference type="PROSITE" id="PS50075">
    <property type="entry name" value="CARRIER"/>
    <property type="match status" value="1"/>
</dbReference>
<dbReference type="Gene3D" id="1.10.1200.10">
    <property type="entry name" value="ACP-like"/>
    <property type="match status" value="1"/>
</dbReference>
<dbReference type="SMART" id="SM00823">
    <property type="entry name" value="PKS_PP"/>
    <property type="match status" value="1"/>
</dbReference>
<evidence type="ECO:0000256" key="6">
    <source>
        <dbReference type="ARBA" id="ARBA00023268"/>
    </source>
</evidence>
<proteinExistence type="predicted"/>
<dbReference type="Gene3D" id="3.40.366.10">
    <property type="entry name" value="Malonyl-Coenzyme A Acyl Carrier Protein, domain 2"/>
    <property type="match status" value="1"/>
</dbReference>
<evidence type="ECO:0000256" key="7">
    <source>
        <dbReference type="ARBA" id="ARBA00023315"/>
    </source>
</evidence>
<evidence type="ECO:0000313" key="13">
    <source>
        <dbReference type="EMBL" id="KAL2284963.1"/>
    </source>
</evidence>
<dbReference type="Pfam" id="PF00109">
    <property type="entry name" value="ketoacyl-synt"/>
    <property type="match status" value="1"/>
</dbReference>
<dbReference type="SUPFAM" id="SSF52151">
    <property type="entry name" value="FabD/lysophospholipase-like"/>
    <property type="match status" value="1"/>
</dbReference>
<dbReference type="InterPro" id="IPR036291">
    <property type="entry name" value="NAD(P)-bd_dom_sf"/>
</dbReference>
<dbReference type="EMBL" id="JBAWTH010000033">
    <property type="protein sequence ID" value="KAL2284963.1"/>
    <property type="molecule type" value="Genomic_DNA"/>
</dbReference>
<accession>A0ABR4ER88</accession>
<dbReference type="SMART" id="SM00829">
    <property type="entry name" value="PKS_ER"/>
    <property type="match status" value="1"/>
</dbReference>
<keyword evidence="1" id="KW-0596">Phosphopantetheine</keyword>
<dbReference type="PANTHER" id="PTHR43775:SF28">
    <property type="entry name" value="SYNTHASE, PUTATIVE-RELATED"/>
    <property type="match status" value="1"/>
</dbReference>
<feature type="active site" description="Proton acceptor; for dehydratase activity" evidence="8">
    <location>
        <position position="992"/>
    </location>
</feature>
<dbReference type="InterPro" id="IPR001227">
    <property type="entry name" value="Ac_transferase_dom_sf"/>
</dbReference>
<dbReference type="SUPFAM" id="SSF53901">
    <property type="entry name" value="Thiolase-like"/>
    <property type="match status" value="1"/>
</dbReference>
<feature type="active site" description="Proton donor; for dehydratase activity" evidence="8">
    <location>
        <position position="1163"/>
    </location>
</feature>
<dbReference type="SUPFAM" id="SSF53335">
    <property type="entry name" value="S-adenosyl-L-methionine-dependent methyltransferases"/>
    <property type="match status" value="1"/>
</dbReference>
<dbReference type="InterPro" id="IPR013149">
    <property type="entry name" value="ADH-like_C"/>
</dbReference>
<dbReference type="InterPro" id="IPR029063">
    <property type="entry name" value="SAM-dependent_MTases_sf"/>
</dbReference>
<comment type="caution">
    <text evidence="13">The sequence shown here is derived from an EMBL/GenBank/DDBJ whole genome shotgun (WGS) entry which is preliminary data.</text>
</comment>
<dbReference type="InterPro" id="IPR020841">
    <property type="entry name" value="PKS_Beta-ketoAc_synthase_dom"/>
</dbReference>
<feature type="compositionally biased region" description="Polar residues" evidence="9">
    <location>
        <begin position="7"/>
        <end position="21"/>
    </location>
</feature>
<dbReference type="InterPro" id="IPR011032">
    <property type="entry name" value="GroES-like_sf"/>
</dbReference>
<dbReference type="InterPro" id="IPR020806">
    <property type="entry name" value="PKS_PP-bd"/>
</dbReference>
<dbReference type="InterPro" id="IPR057326">
    <property type="entry name" value="KR_dom"/>
</dbReference>
<dbReference type="InterPro" id="IPR014030">
    <property type="entry name" value="Ketoacyl_synth_N"/>
</dbReference>
<dbReference type="InterPro" id="IPR013968">
    <property type="entry name" value="PKS_KR"/>
</dbReference>
<evidence type="ECO:0000259" key="11">
    <source>
        <dbReference type="PROSITE" id="PS52004"/>
    </source>
</evidence>
<dbReference type="SUPFAM" id="SSF50129">
    <property type="entry name" value="GroES-like"/>
    <property type="match status" value="1"/>
</dbReference>
<dbReference type="SUPFAM" id="SSF51735">
    <property type="entry name" value="NAD(P)-binding Rossmann-fold domains"/>
    <property type="match status" value="2"/>
</dbReference>
<feature type="region of interest" description="C-terminal hotdog fold" evidence="8">
    <location>
        <begin position="1101"/>
        <end position="1247"/>
    </location>
</feature>
<dbReference type="Gene3D" id="3.90.180.10">
    <property type="entry name" value="Medium-chain alcohol dehydrogenases, catalytic domain"/>
    <property type="match status" value="1"/>
</dbReference>
<evidence type="ECO:0000256" key="3">
    <source>
        <dbReference type="ARBA" id="ARBA00022679"/>
    </source>
</evidence>
<organism evidence="13 14">
    <name type="scientific">Diaporthe vaccinii</name>
    <dbReference type="NCBI Taxonomy" id="105482"/>
    <lineage>
        <taxon>Eukaryota</taxon>
        <taxon>Fungi</taxon>
        <taxon>Dikarya</taxon>
        <taxon>Ascomycota</taxon>
        <taxon>Pezizomycotina</taxon>
        <taxon>Sordariomycetes</taxon>
        <taxon>Sordariomycetidae</taxon>
        <taxon>Diaporthales</taxon>
        <taxon>Diaporthaceae</taxon>
        <taxon>Diaporthe</taxon>
        <taxon>Diaporthe eres species complex</taxon>
    </lineage>
</organism>
<dbReference type="PANTHER" id="PTHR43775">
    <property type="entry name" value="FATTY ACID SYNTHASE"/>
    <property type="match status" value="1"/>
</dbReference>
<dbReference type="SMART" id="SM00826">
    <property type="entry name" value="PKS_DH"/>
    <property type="match status" value="1"/>
</dbReference>
<feature type="region of interest" description="Disordered" evidence="9">
    <location>
        <begin position="1"/>
        <end position="21"/>
    </location>
</feature>
<dbReference type="InterPro" id="IPR032821">
    <property type="entry name" value="PKS_assoc"/>
</dbReference>
<dbReference type="PROSITE" id="PS52019">
    <property type="entry name" value="PKS_MFAS_DH"/>
    <property type="match status" value="1"/>
</dbReference>
<evidence type="ECO:0000259" key="12">
    <source>
        <dbReference type="PROSITE" id="PS52019"/>
    </source>
</evidence>
<feature type="domain" description="Carrier" evidence="10">
    <location>
        <begin position="2464"/>
        <end position="2541"/>
    </location>
</feature>
<dbReference type="PROSITE" id="PS52004">
    <property type="entry name" value="KS3_2"/>
    <property type="match status" value="1"/>
</dbReference>
<dbReference type="InterPro" id="IPR020843">
    <property type="entry name" value="ER"/>
</dbReference>
<keyword evidence="2" id="KW-0597">Phosphoprotein</keyword>
<dbReference type="InterPro" id="IPR009081">
    <property type="entry name" value="PP-bd_ACP"/>
</dbReference>
<dbReference type="CDD" id="cd05195">
    <property type="entry name" value="enoyl_red"/>
    <property type="match status" value="1"/>
</dbReference>
<dbReference type="InterPro" id="IPR049552">
    <property type="entry name" value="PKS_DH_N"/>
</dbReference>
<keyword evidence="5" id="KW-0560">Oxidoreductase</keyword>
<dbReference type="InterPro" id="IPR014031">
    <property type="entry name" value="Ketoacyl_synth_C"/>
</dbReference>
<dbReference type="Pfam" id="PF02801">
    <property type="entry name" value="Ketoacyl-synt_C"/>
    <property type="match status" value="1"/>
</dbReference>
<dbReference type="InterPro" id="IPR014043">
    <property type="entry name" value="Acyl_transferase_dom"/>
</dbReference>
<keyword evidence="3" id="KW-0808">Transferase</keyword>
<dbReference type="SMART" id="SM00827">
    <property type="entry name" value="PKS_AT"/>
    <property type="match status" value="1"/>
</dbReference>
<dbReference type="Gene3D" id="3.40.50.150">
    <property type="entry name" value="Vaccinia Virus protein VP39"/>
    <property type="match status" value="1"/>
</dbReference>
<dbReference type="Gene3D" id="3.10.129.110">
    <property type="entry name" value="Polyketide synthase dehydratase"/>
    <property type="match status" value="1"/>
</dbReference>
<evidence type="ECO:0000256" key="4">
    <source>
        <dbReference type="ARBA" id="ARBA00022857"/>
    </source>
</evidence>
<dbReference type="Pfam" id="PF14765">
    <property type="entry name" value="PS-DH"/>
    <property type="match status" value="1"/>
</dbReference>
<keyword evidence="6" id="KW-0511">Multifunctional enzyme</keyword>
<dbReference type="CDD" id="cd00833">
    <property type="entry name" value="PKS"/>
    <property type="match status" value="1"/>
</dbReference>
<evidence type="ECO:0000256" key="8">
    <source>
        <dbReference type="PROSITE-ProRule" id="PRU01363"/>
    </source>
</evidence>
<dbReference type="InterPro" id="IPR016039">
    <property type="entry name" value="Thiolase-like"/>
</dbReference>
<dbReference type="Gene3D" id="3.40.47.10">
    <property type="match status" value="1"/>
</dbReference>
<feature type="region of interest" description="N-terminal hotdog fold" evidence="8">
    <location>
        <begin position="960"/>
        <end position="1089"/>
    </location>
</feature>
<dbReference type="Pfam" id="PF00550">
    <property type="entry name" value="PP-binding"/>
    <property type="match status" value="1"/>
</dbReference>
<dbReference type="SUPFAM" id="SSF55048">
    <property type="entry name" value="Probable ACP-binding domain of malonyl-CoA ACP transacylase"/>
    <property type="match status" value="1"/>
</dbReference>
<dbReference type="InterPro" id="IPR050091">
    <property type="entry name" value="PKS_NRPS_Biosynth_Enz"/>
</dbReference>
<evidence type="ECO:0000256" key="1">
    <source>
        <dbReference type="ARBA" id="ARBA00022450"/>
    </source>
</evidence>
<dbReference type="Pfam" id="PF08240">
    <property type="entry name" value="ADH_N"/>
    <property type="match status" value="1"/>
</dbReference>
<evidence type="ECO:0000256" key="9">
    <source>
        <dbReference type="SAM" id="MobiDB-lite"/>
    </source>
</evidence>
<evidence type="ECO:0000256" key="2">
    <source>
        <dbReference type="ARBA" id="ARBA00022553"/>
    </source>
</evidence>
<evidence type="ECO:0000256" key="5">
    <source>
        <dbReference type="ARBA" id="ARBA00023002"/>
    </source>
</evidence>
<dbReference type="SMART" id="SM00822">
    <property type="entry name" value="PKS_KR"/>
    <property type="match status" value="1"/>
</dbReference>
<feature type="domain" description="Ketosynthase family 3 (KS3)" evidence="11">
    <location>
        <begin position="62"/>
        <end position="484"/>
    </location>
</feature>
<reference evidence="13 14" key="1">
    <citation type="submission" date="2024-03" db="EMBL/GenBank/DDBJ databases">
        <title>A high-quality draft genome sequence of Diaporthe vaccinii, a causative agent of upright dieback and viscid rot disease in cranberry plants.</title>
        <authorList>
            <person name="Sarrasin M."/>
            <person name="Lang B.F."/>
            <person name="Burger G."/>
        </authorList>
    </citation>
    <scope>NUCLEOTIDE SEQUENCE [LARGE SCALE GENOMIC DNA]</scope>
    <source>
        <strain evidence="13 14">IS7</strain>
    </source>
</reference>
<dbReference type="InterPro" id="IPR016035">
    <property type="entry name" value="Acyl_Trfase/lysoPLipase"/>
</dbReference>
<dbReference type="InterPro" id="IPR049551">
    <property type="entry name" value="PKS_DH_C"/>
</dbReference>
<dbReference type="InterPro" id="IPR016036">
    <property type="entry name" value="Malonyl_transacylase_ACP-bd"/>
</dbReference>
<dbReference type="SUPFAM" id="SSF47336">
    <property type="entry name" value="ACP-like"/>
    <property type="match status" value="1"/>
</dbReference>
<dbReference type="InterPro" id="IPR042104">
    <property type="entry name" value="PKS_dehydratase_sf"/>
</dbReference>
<feature type="domain" description="PKS/mFAS DH" evidence="12">
    <location>
        <begin position="960"/>
        <end position="1247"/>
    </location>
</feature>
<evidence type="ECO:0000259" key="10">
    <source>
        <dbReference type="PROSITE" id="PS50075"/>
    </source>
</evidence>
<dbReference type="Proteomes" id="UP001600888">
    <property type="component" value="Unassembled WGS sequence"/>
</dbReference>
<keyword evidence="4" id="KW-0521">NADP</keyword>
<dbReference type="InterPro" id="IPR020807">
    <property type="entry name" value="PKS_DH"/>
</dbReference>
<name>A0ABR4ER88_9PEZI</name>
<dbReference type="Pfam" id="PF00107">
    <property type="entry name" value="ADH_zinc_N"/>
    <property type="match status" value="1"/>
</dbReference>
<dbReference type="InterPro" id="IPR013154">
    <property type="entry name" value="ADH-like_N"/>
</dbReference>